<proteinExistence type="predicted"/>
<evidence type="ECO:0000256" key="5">
    <source>
        <dbReference type="ARBA" id="ARBA00022833"/>
    </source>
</evidence>
<gene>
    <name evidence="9" type="ORF">CEUTPL_LOCUS4097</name>
</gene>
<dbReference type="SUPFAM" id="SSF52058">
    <property type="entry name" value="L domain-like"/>
    <property type="match status" value="1"/>
</dbReference>
<evidence type="ECO:0000259" key="8">
    <source>
        <dbReference type="PROSITE" id="PS50089"/>
    </source>
</evidence>
<dbReference type="SMART" id="SM00369">
    <property type="entry name" value="LRR_TYP"/>
    <property type="match status" value="3"/>
</dbReference>
<dbReference type="Proteomes" id="UP001152799">
    <property type="component" value="Chromosome 13"/>
</dbReference>
<dbReference type="InterPro" id="IPR003591">
    <property type="entry name" value="Leu-rich_rpt_typical-subtyp"/>
</dbReference>
<dbReference type="GO" id="GO:0008270">
    <property type="term" value="F:zinc ion binding"/>
    <property type="evidence" value="ECO:0007669"/>
    <property type="project" value="UniProtKB-KW"/>
</dbReference>
<evidence type="ECO:0000256" key="3">
    <source>
        <dbReference type="ARBA" id="ARBA00022737"/>
    </source>
</evidence>
<dbReference type="EMBL" id="OU892289">
    <property type="protein sequence ID" value="CAG9763432.1"/>
    <property type="molecule type" value="Genomic_DNA"/>
</dbReference>
<dbReference type="Gene3D" id="1.10.8.10">
    <property type="entry name" value="DNA helicase RuvA subunit, C-terminal domain"/>
    <property type="match status" value="1"/>
</dbReference>
<dbReference type="OrthoDB" id="1711136at2759"/>
<keyword evidence="4 6" id="KW-0863">Zinc-finger</keyword>
<dbReference type="SMART" id="SM00364">
    <property type="entry name" value="LRR_BAC"/>
    <property type="match status" value="3"/>
</dbReference>
<keyword evidence="3" id="KW-0677">Repeat</keyword>
<feature type="domain" description="RING-type" evidence="8">
    <location>
        <begin position="648"/>
        <end position="683"/>
    </location>
</feature>
<dbReference type="InterPro" id="IPR032675">
    <property type="entry name" value="LRR_dom_sf"/>
</dbReference>
<accession>A0A9N9MEV3</accession>
<name>A0A9N9MEV3_9CUCU</name>
<evidence type="ECO:0000256" key="2">
    <source>
        <dbReference type="ARBA" id="ARBA00022723"/>
    </source>
</evidence>
<dbReference type="Gene3D" id="1.10.1170.10">
    <property type="entry name" value="Inhibitor Of Apoptosis Protein (2mihbC-IAP-1), Chain A"/>
    <property type="match status" value="1"/>
</dbReference>
<keyword evidence="2" id="KW-0479">Metal-binding</keyword>
<dbReference type="InterPro" id="IPR001841">
    <property type="entry name" value="Znf_RING"/>
</dbReference>
<dbReference type="FunFam" id="1.10.1170.10:FF:000002">
    <property type="entry name" value="Baculoviral IAP repeat containing 7"/>
    <property type="match status" value="1"/>
</dbReference>
<dbReference type="PROSITE" id="PS51450">
    <property type="entry name" value="LRR"/>
    <property type="match status" value="2"/>
</dbReference>
<keyword evidence="5" id="KW-0862">Zinc</keyword>
<keyword evidence="7" id="KW-0175">Coiled coil</keyword>
<evidence type="ECO:0000256" key="1">
    <source>
        <dbReference type="ARBA" id="ARBA00022614"/>
    </source>
</evidence>
<dbReference type="Pfam" id="PF13920">
    <property type="entry name" value="zf-C3HC4_3"/>
    <property type="match status" value="1"/>
</dbReference>
<evidence type="ECO:0000313" key="9">
    <source>
        <dbReference type="EMBL" id="CAG9763432.1"/>
    </source>
</evidence>
<dbReference type="PROSITE" id="PS50089">
    <property type="entry name" value="ZF_RING_2"/>
    <property type="match status" value="1"/>
</dbReference>
<dbReference type="PANTHER" id="PTHR48051:SF47">
    <property type="entry name" value="LEUCINE RICH REPEAT AND STERILE ALPHA MOTIF CONTAINING 1"/>
    <property type="match status" value="1"/>
</dbReference>
<keyword evidence="1" id="KW-0433">Leucine-rich repeat</keyword>
<organism evidence="9 10">
    <name type="scientific">Ceutorhynchus assimilis</name>
    <name type="common">cabbage seed weevil</name>
    <dbReference type="NCBI Taxonomy" id="467358"/>
    <lineage>
        <taxon>Eukaryota</taxon>
        <taxon>Metazoa</taxon>
        <taxon>Ecdysozoa</taxon>
        <taxon>Arthropoda</taxon>
        <taxon>Hexapoda</taxon>
        <taxon>Insecta</taxon>
        <taxon>Pterygota</taxon>
        <taxon>Neoptera</taxon>
        <taxon>Endopterygota</taxon>
        <taxon>Coleoptera</taxon>
        <taxon>Polyphaga</taxon>
        <taxon>Cucujiformia</taxon>
        <taxon>Curculionidae</taxon>
        <taxon>Ceutorhynchinae</taxon>
        <taxon>Ceutorhynchus</taxon>
    </lineage>
</organism>
<dbReference type="InterPro" id="IPR001611">
    <property type="entry name" value="Leu-rich_rpt"/>
</dbReference>
<evidence type="ECO:0000256" key="6">
    <source>
        <dbReference type="PROSITE-ProRule" id="PRU00175"/>
    </source>
</evidence>
<evidence type="ECO:0000256" key="7">
    <source>
        <dbReference type="SAM" id="Coils"/>
    </source>
</evidence>
<feature type="coiled-coil region" evidence="7">
    <location>
        <begin position="289"/>
        <end position="367"/>
    </location>
</feature>
<reference evidence="9" key="1">
    <citation type="submission" date="2022-01" db="EMBL/GenBank/DDBJ databases">
        <authorList>
            <person name="King R."/>
        </authorList>
    </citation>
    <scope>NUCLEOTIDE SEQUENCE</scope>
</reference>
<dbReference type="GO" id="GO:0005737">
    <property type="term" value="C:cytoplasm"/>
    <property type="evidence" value="ECO:0007669"/>
    <property type="project" value="TreeGrafter"/>
</dbReference>
<dbReference type="Gene3D" id="3.80.10.10">
    <property type="entry name" value="Ribonuclease Inhibitor"/>
    <property type="match status" value="1"/>
</dbReference>
<dbReference type="InterPro" id="IPR050216">
    <property type="entry name" value="LRR_domain-containing"/>
</dbReference>
<dbReference type="InterPro" id="IPR011029">
    <property type="entry name" value="DEATH-like_dom_sf"/>
</dbReference>
<keyword evidence="10" id="KW-1185">Reference proteome</keyword>
<evidence type="ECO:0000256" key="4">
    <source>
        <dbReference type="ARBA" id="ARBA00022771"/>
    </source>
</evidence>
<dbReference type="AlphaFoldDB" id="A0A9N9MEV3"/>
<dbReference type="PANTHER" id="PTHR48051">
    <property type="match status" value="1"/>
</dbReference>
<sequence length="696" mass="80052">MVVPFLNNCDIFCAMFKRKKSVNKQRLEHKLYLARETPEPVFDLSDCDLINVPTGIYSLCKVFLKESLMLQNNQLTTLSGGGELKDLINLRVLDISSNDFHQLPDDVCLLKNLQEFYADNNYLKSLPNSMCHLVNLKILSLANNNLKSLPEDLGLLKQLQKIRLSCNKHLKSLPKNICKLKGLVLIEIDWENMVYPPRDVIEMGTEAIMKYISNDVGFEYIPNEAEIENSPVPEPIDEPDRLQEKLLDLEQVKLKRVQEFLEIERSNEIMQKQEVELANVHKANREKLLASLSRQQSKFDLKLSQLQQEKENERFRLVEQLQEVEINADFAINNLLMLSKEPTQQLLDKEQEEEEKLLAAVNRYNETLHKSDILEAMQNILRQETEMFLKFDNDRIETSRSILEQELESDSKLAKILQDQDTQKANLMVQLIEDRDLQKAAVGTLLERGDARSWGLLQQLRLVEMQLLALTNIEIDRKKLKMDEQLNDLSEKRINLSVLLIDLLEQQKQRRAQLLSTLQIMEEFNSDNMEDFWLRQYQRLLEKLPDGLSRAQKNIDPKLAEILLANGVLHCLPFLAKLTQCQSNAKSITEQHLIEAGIRIPLDRQKILDSLRIYSKEHISTTPSAPVLENEASAPQPEEIKAINSIECVICLDLECTVIFVPCGHLCCCAGCSGAVQECPLCRTKIERKITIIAPH</sequence>
<dbReference type="Pfam" id="PF13855">
    <property type="entry name" value="LRR_8"/>
    <property type="match status" value="1"/>
</dbReference>
<dbReference type="SUPFAM" id="SSF57850">
    <property type="entry name" value="RING/U-box"/>
    <property type="match status" value="1"/>
</dbReference>
<evidence type="ECO:0000313" key="10">
    <source>
        <dbReference type="Proteomes" id="UP001152799"/>
    </source>
</evidence>
<dbReference type="Gene3D" id="1.10.533.10">
    <property type="entry name" value="Death Domain, Fas"/>
    <property type="match status" value="1"/>
</dbReference>
<dbReference type="CDD" id="cd16515">
    <property type="entry name" value="RING-HC_LRSAM1"/>
    <property type="match status" value="1"/>
</dbReference>
<protein>
    <recommendedName>
        <fullName evidence="8">RING-type domain-containing protein</fullName>
    </recommendedName>
</protein>